<keyword evidence="2" id="KW-0238">DNA-binding</keyword>
<dbReference type="InterPro" id="IPR036388">
    <property type="entry name" value="WH-like_DNA-bd_sf"/>
</dbReference>
<dbReference type="GO" id="GO:0003677">
    <property type="term" value="F:DNA binding"/>
    <property type="evidence" value="ECO:0007669"/>
    <property type="project" value="UniProtKB-KW"/>
</dbReference>
<dbReference type="Gene3D" id="1.10.10.10">
    <property type="entry name" value="Winged helix-like DNA-binding domain superfamily/Winged helix DNA-binding domain"/>
    <property type="match status" value="1"/>
</dbReference>
<feature type="domain" description="HTH gntR-type" evidence="4">
    <location>
        <begin position="48"/>
        <end position="106"/>
    </location>
</feature>
<dbReference type="SMART" id="SM00345">
    <property type="entry name" value="HTH_GNTR"/>
    <property type="match status" value="1"/>
</dbReference>
<evidence type="ECO:0000313" key="5">
    <source>
        <dbReference type="EMBL" id="QAT13088.1"/>
    </source>
</evidence>
<evidence type="ECO:0000256" key="2">
    <source>
        <dbReference type="ARBA" id="ARBA00023125"/>
    </source>
</evidence>
<dbReference type="AlphaFoldDB" id="A0A410NTE3"/>
<accession>A0A410NTE3</accession>
<protein>
    <submittedName>
        <fullName evidence="5">GntR family transcriptional regulator</fullName>
    </submittedName>
</protein>
<organism evidence="5 6">
    <name type="scientific">Brevundimonas diminuta</name>
    <name type="common">Pseudomonas diminuta</name>
    <dbReference type="NCBI Taxonomy" id="293"/>
    <lineage>
        <taxon>Bacteria</taxon>
        <taxon>Pseudomonadati</taxon>
        <taxon>Pseudomonadota</taxon>
        <taxon>Alphaproteobacteria</taxon>
        <taxon>Caulobacterales</taxon>
        <taxon>Caulobacteraceae</taxon>
        <taxon>Brevundimonas</taxon>
    </lineage>
</organism>
<dbReference type="SUPFAM" id="SSF46785">
    <property type="entry name" value="Winged helix' DNA-binding domain"/>
    <property type="match status" value="1"/>
</dbReference>
<evidence type="ECO:0000256" key="3">
    <source>
        <dbReference type="ARBA" id="ARBA00023163"/>
    </source>
</evidence>
<sequence length="245" mass="26389">MRARRRFLAEKPLQGCNLLARGLRGADNAESTCTESDVPRARDPFSTALASLRDRVTRGVYGSGGAIVIIDEAHRLNLSTTPVREALACLCGEGLLERAPRAGYLAPRLDAALLRDRFWVRLRTLTTSLELTAELTVNGAPAAETVEAGVGEMFDRLVRETGNRALVETFRRVDAQLRMLGDAESRVFADAGREAETLLGLGAGGSRPALGAAIEAFHRRRMDNAALLVLAVERKGLRPRDGGGG</sequence>
<dbReference type="Proteomes" id="UP000287388">
    <property type="component" value="Chromosome"/>
</dbReference>
<dbReference type="InterPro" id="IPR000524">
    <property type="entry name" value="Tscrpt_reg_HTH_GntR"/>
</dbReference>
<evidence type="ECO:0000259" key="4">
    <source>
        <dbReference type="SMART" id="SM00345"/>
    </source>
</evidence>
<evidence type="ECO:0000256" key="1">
    <source>
        <dbReference type="ARBA" id="ARBA00023015"/>
    </source>
</evidence>
<evidence type="ECO:0000313" key="6">
    <source>
        <dbReference type="Proteomes" id="UP000287388"/>
    </source>
</evidence>
<reference evidence="5 6" key="1">
    <citation type="submission" date="2019-01" db="EMBL/GenBank/DDBJ databases">
        <title>Brevundimonas diminuta Genome sequencing and assembly.</title>
        <authorList>
            <person name="Chen H."/>
        </authorList>
    </citation>
    <scope>NUCLEOTIDE SEQUENCE [LARGE SCALE GENOMIC DNA]</scope>
    <source>
        <strain evidence="6">ATCC(B) 19146</strain>
    </source>
</reference>
<dbReference type="InterPro" id="IPR036390">
    <property type="entry name" value="WH_DNA-bd_sf"/>
</dbReference>
<keyword evidence="3" id="KW-0804">Transcription</keyword>
<gene>
    <name evidence="5" type="ORF">EQG53_01235</name>
</gene>
<dbReference type="GO" id="GO:0003700">
    <property type="term" value="F:DNA-binding transcription factor activity"/>
    <property type="evidence" value="ECO:0007669"/>
    <property type="project" value="InterPro"/>
</dbReference>
<dbReference type="EMBL" id="CP035093">
    <property type="protein sequence ID" value="QAT13088.1"/>
    <property type="molecule type" value="Genomic_DNA"/>
</dbReference>
<name>A0A410NTE3_BREDI</name>
<keyword evidence="1" id="KW-0805">Transcription regulation</keyword>
<proteinExistence type="predicted"/>
<dbReference type="KEGG" id="bdm:EQG53_01235"/>